<gene>
    <name evidence="1" type="ordered locus">sce8526</name>
</gene>
<dbReference type="HOGENOM" id="CLU_803866_0_0_7"/>
<reference evidence="1 2" key="1">
    <citation type="journal article" date="2007" name="Nat. Biotechnol.">
        <title>Complete genome sequence of the myxobacterium Sorangium cellulosum.</title>
        <authorList>
            <person name="Schneiker S."/>
            <person name="Perlova O."/>
            <person name="Kaiser O."/>
            <person name="Gerth K."/>
            <person name="Alici A."/>
            <person name="Altmeyer M.O."/>
            <person name="Bartels D."/>
            <person name="Bekel T."/>
            <person name="Beyer S."/>
            <person name="Bode E."/>
            <person name="Bode H.B."/>
            <person name="Bolten C.J."/>
            <person name="Choudhuri J.V."/>
            <person name="Doss S."/>
            <person name="Elnakady Y.A."/>
            <person name="Frank B."/>
            <person name="Gaigalat L."/>
            <person name="Goesmann A."/>
            <person name="Groeger C."/>
            <person name="Gross F."/>
            <person name="Jelsbak L."/>
            <person name="Jelsbak L."/>
            <person name="Kalinowski J."/>
            <person name="Kegler C."/>
            <person name="Knauber T."/>
            <person name="Konietzny S."/>
            <person name="Kopp M."/>
            <person name="Krause L."/>
            <person name="Krug D."/>
            <person name="Linke B."/>
            <person name="Mahmud T."/>
            <person name="Martinez-Arias R."/>
            <person name="McHardy A.C."/>
            <person name="Merai M."/>
            <person name="Meyer F."/>
            <person name="Mormann S."/>
            <person name="Munoz-Dorado J."/>
            <person name="Perez J."/>
            <person name="Pradella S."/>
            <person name="Rachid S."/>
            <person name="Raddatz G."/>
            <person name="Rosenau F."/>
            <person name="Rueckert C."/>
            <person name="Sasse F."/>
            <person name="Scharfe M."/>
            <person name="Schuster S.C."/>
            <person name="Suen G."/>
            <person name="Treuner-Lange A."/>
            <person name="Velicer G.J."/>
            <person name="Vorholter F.-J."/>
            <person name="Weissman K.J."/>
            <person name="Welch R.D."/>
            <person name="Wenzel S.C."/>
            <person name="Whitworth D.E."/>
            <person name="Wilhelm S."/>
            <person name="Wittmann C."/>
            <person name="Bloecker H."/>
            <person name="Puehler A."/>
            <person name="Mueller R."/>
        </authorList>
    </citation>
    <scope>NUCLEOTIDE SEQUENCE [LARGE SCALE GENOMIC DNA]</scope>
    <source>
        <strain evidence="2">So ce56</strain>
    </source>
</reference>
<protein>
    <submittedName>
        <fullName evidence="1">Uncharacterized protein</fullName>
    </submittedName>
</protein>
<accession>A9FZ01</accession>
<dbReference type="AlphaFoldDB" id="A9FZ01"/>
<dbReference type="EMBL" id="AM746676">
    <property type="protein sequence ID" value="CAN98696.1"/>
    <property type="molecule type" value="Genomic_DNA"/>
</dbReference>
<dbReference type="KEGG" id="scl:sce8526"/>
<proteinExistence type="predicted"/>
<evidence type="ECO:0000313" key="1">
    <source>
        <dbReference type="EMBL" id="CAN98696.1"/>
    </source>
</evidence>
<organism evidence="1 2">
    <name type="scientific">Sorangium cellulosum (strain So ce56)</name>
    <name type="common">Polyangium cellulosum (strain So ce56)</name>
    <dbReference type="NCBI Taxonomy" id="448385"/>
    <lineage>
        <taxon>Bacteria</taxon>
        <taxon>Pseudomonadati</taxon>
        <taxon>Myxococcota</taxon>
        <taxon>Polyangia</taxon>
        <taxon>Polyangiales</taxon>
        <taxon>Polyangiaceae</taxon>
        <taxon>Sorangium</taxon>
    </lineage>
</organism>
<keyword evidence="2" id="KW-1185">Reference proteome</keyword>
<sequence length="345" mass="38487">MRELPGLSVPTAAPLYTDASAFTSRRVWVTDEHVIQGDFVLDQAVARLDIVREEATQHRCRAPALGSPRLDRYLQDQGAVCVAAPPVPAPSALVESIRGLVGGGCVVMPREHEMPDGALWLGLLPREMLPERAQSLLDFEGGAESFPTGLRLVHWPLWSWKDLQLVAVGAWHDWKLILWSGEGGLWVYANMPEQMDFVAGELRTWLEILAVEDGLAEAERLRVELAFPLDSHLSRGLIAERLGLRPVPECTDRLVSSYEGEDLWVREARAPLGISFCVVRCDTSERALLLIENAREVMRLESVAISAWSESRTQLSQALAREGIRTTSSNRQWWSDFNDSDVLDS</sequence>
<name>A9FZ01_SORC5</name>
<dbReference type="Proteomes" id="UP000002139">
    <property type="component" value="Chromosome"/>
</dbReference>
<evidence type="ECO:0000313" key="2">
    <source>
        <dbReference type="Proteomes" id="UP000002139"/>
    </source>
</evidence>